<reference evidence="3 4" key="1">
    <citation type="journal article" date="2018" name="Nat. Ecol. Evol.">
        <title>Pezizomycetes genomes reveal the molecular basis of ectomycorrhizal truffle lifestyle.</title>
        <authorList>
            <person name="Murat C."/>
            <person name="Payen T."/>
            <person name="Noel B."/>
            <person name="Kuo A."/>
            <person name="Morin E."/>
            <person name="Chen J."/>
            <person name="Kohler A."/>
            <person name="Krizsan K."/>
            <person name="Balestrini R."/>
            <person name="Da Silva C."/>
            <person name="Montanini B."/>
            <person name="Hainaut M."/>
            <person name="Levati E."/>
            <person name="Barry K.W."/>
            <person name="Belfiori B."/>
            <person name="Cichocki N."/>
            <person name="Clum A."/>
            <person name="Dockter R.B."/>
            <person name="Fauchery L."/>
            <person name="Guy J."/>
            <person name="Iotti M."/>
            <person name="Le Tacon F."/>
            <person name="Lindquist E.A."/>
            <person name="Lipzen A."/>
            <person name="Malagnac F."/>
            <person name="Mello A."/>
            <person name="Molinier V."/>
            <person name="Miyauchi S."/>
            <person name="Poulain J."/>
            <person name="Riccioni C."/>
            <person name="Rubini A."/>
            <person name="Sitrit Y."/>
            <person name="Splivallo R."/>
            <person name="Traeger S."/>
            <person name="Wang M."/>
            <person name="Zifcakova L."/>
            <person name="Wipf D."/>
            <person name="Zambonelli A."/>
            <person name="Paolocci F."/>
            <person name="Nowrousian M."/>
            <person name="Ottonello S."/>
            <person name="Baldrian P."/>
            <person name="Spatafora J.W."/>
            <person name="Henrissat B."/>
            <person name="Nagy L.G."/>
            <person name="Aury J.M."/>
            <person name="Wincker P."/>
            <person name="Grigoriev I.V."/>
            <person name="Bonfante P."/>
            <person name="Martin F.M."/>
        </authorList>
    </citation>
    <scope>NUCLEOTIDE SEQUENCE [LARGE SCALE GENOMIC DNA]</scope>
    <source>
        <strain evidence="3 4">ATCC MYA-4762</strain>
    </source>
</reference>
<evidence type="ECO:0000256" key="2">
    <source>
        <dbReference type="SAM" id="SignalP"/>
    </source>
</evidence>
<accession>A0A3N4L8M4</accession>
<evidence type="ECO:0000256" key="1">
    <source>
        <dbReference type="SAM" id="Phobius"/>
    </source>
</evidence>
<feature type="transmembrane region" description="Helical" evidence="1">
    <location>
        <begin position="65"/>
        <end position="89"/>
    </location>
</feature>
<sequence length="121" mass="14267">MSPWILSALSLLYSCRLFINRESIQDEPWRRHIYYGKYLQVQSPTLPTTRRETPINAMVETYKLILFYFHVCLYPYLSYFCVFLIFHGLHSYVAYEFSRAGSSLPPGLHIPTSQWEGCSRS</sequence>
<evidence type="ECO:0000313" key="4">
    <source>
        <dbReference type="Proteomes" id="UP000267821"/>
    </source>
</evidence>
<dbReference type="InParanoid" id="A0A3N4L8M4"/>
<organism evidence="3 4">
    <name type="scientific">Terfezia boudieri ATCC MYA-4762</name>
    <dbReference type="NCBI Taxonomy" id="1051890"/>
    <lineage>
        <taxon>Eukaryota</taxon>
        <taxon>Fungi</taxon>
        <taxon>Dikarya</taxon>
        <taxon>Ascomycota</taxon>
        <taxon>Pezizomycotina</taxon>
        <taxon>Pezizomycetes</taxon>
        <taxon>Pezizales</taxon>
        <taxon>Pezizaceae</taxon>
        <taxon>Terfezia</taxon>
    </lineage>
</organism>
<gene>
    <name evidence="3" type="ORF">L211DRAFT_669585</name>
</gene>
<feature type="signal peptide" evidence="2">
    <location>
        <begin position="1"/>
        <end position="17"/>
    </location>
</feature>
<keyword evidence="2" id="KW-0732">Signal</keyword>
<name>A0A3N4L8M4_9PEZI</name>
<dbReference type="AlphaFoldDB" id="A0A3N4L8M4"/>
<feature type="chain" id="PRO_5018253673" evidence="2">
    <location>
        <begin position="18"/>
        <end position="121"/>
    </location>
</feature>
<keyword evidence="1" id="KW-0472">Membrane</keyword>
<keyword evidence="4" id="KW-1185">Reference proteome</keyword>
<protein>
    <submittedName>
        <fullName evidence="3">Uncharacterized protein</fullName>
    </submittedName>
</protein>
<dbReference type="EMBL" id="ML121602">
    <property type="protein sequence ID" value="RPB18956.1"/>
    <property type="molecule type" value="Genomic_DNA"/>
</dbReference>
<evidence type="ECO:0000313" key="3">
    <source>
        <dbReference type="EMBL" id="RPB18956.1"/>
    </source>
</evidence>
<dbReference type="Proteomes" id="UP000267821">
    <property type="component" value="Unassembled WGS sequence"/>
</dbReference>
<proteinExistence type="predicted"/>
<keyword evidence="1" id="KW-1133">Transmembrane helix</keyword>
<keyword evidence="1" id="KW-0812">Transmembrane</keyword>